<dbReference type="Pfam" id="PF03401">
    <property type="entry name" value="TctC"/>
    <property type="match status" value="1"/>
</dbReference>
<dbReference type="InterPro" id="IPR013785">
    <property type="entry name" value="Aldolase_TIM"/>
</dbReference>
<evidence type="ECO:0008006" key="6">
    <source>
        <dbReference type="Google" id="ProtNLM"/>
    </source>
</evidence>
<dbReference type="Gene3D" id="3.40.190.150">
    <property type="entry name" value="Bordetella uptake gene, domain 1"/>
    <property type="match status" value="1"/>
</dbReference>
<keyword evidence="5" id="KW-1185">Reference proteome</keyword>
<feature type="region of interest" description="Disordered" evidence="3">
    <location>
        <begin position="434"/>
        <end position="493"/>
    </location>
</feature>
<reference evidence="4 5" key="1">
    <citation type="submission" date="2020-05" db="EMBL/GenBank/DDBJ databases">
        <title>Ramlibacter rhizophilus sp. nov., isolated from rhizosphere soil of national flower Mugunghwa from South Korea.</title>
        <authorList>
            <person name="Zheng-Fei Y."/>
            <person name="Huan T."/>
        </authorList>
    </citation>
    <scope>NUCLEOTIDE SEQUENCE [LARGE SCALE GENOMIC DNA]</scope>
    <source>
        <strain evidence="4 5">H242</strain>
    </source>
</reference>
<proteinExistence type="inferred from homology"/>
<reference evidence="4 5" key="2">
    <citation type="submission" date="2020-05" db="EMBL/GenBank/DDBJ databases">
        <authorList>
            <person name="Khan S.A."/>
            <person name="Jeon C.O."/>
            <person name="Chun B.H."/>
        </authorList>
    </citation>
    <scope>NUCLEOTIDE SEQUENCE [LARGE SCALE GENOMIC DNA]</scope>
    <source>
        <strain evidence="4 5">H242</strain>
    </source>
</reference>
<feature type="compositionally biased region" description="Basic residues" evidence="3">
    <location>
        <begin position="580"/>
        <end position="589"/>
    </location>
</feature>
<accession>A0ABX6P1A9</accession>
<feature type="compositionally biased region" description="Basic residues" evidence="3">
    <location>
        <begin position="605"/>
        <end position="615"/>
    </location>
</feature>
<feature type="compositionally biased region" description="Low complexity" evidence="3">
    <location>
        <begin position="616"/>
        <end position="625"/>
    </location>
</feature>
<evidence type="ECO:0000313" key="5">
    <source>
        <dbReference type="Proteomes" id="UP000500826"/>
    </source>
</evidence>
<dbReference type="EMBL" id="CP053418">
    <property type="protein sequence ID" value="QJW83847.1"/>
    <property type="molecule type" value="Genomic_DNA"/>
</dbReference>
<dbReference type="InterPro" id="IPR002220">
    <property type="entry name" value="DapA-like"/>
</dbReference>
<sequence length="973" mass="104870">MADIRVALQGISGVPVTPFDDADRIAPAPLEALIGRLAAAGIDNIVAAGNTGEFYALELQEVLAVYAQVSQANAGRSALTAGVGRSLKEAIALARAAQKEGADALMVHQPPDPFASAQGMVDYNHTVADATGLPVILYIRRDIFSDDEFAKLIDHPNIVGMKYAFPDVPRLAERIRACRPLGKMAVCGLAEPRAAPFHAVGAQGFTSGLVNVLPELSVEVRDALARGDYAAARSACERIAPFEAMRAMHGNGWNVTVVKQAMRALGHDVGLARPPATTQLPQPYARRVEELLATGAAGRWRRRPHDAALHRRRTPRVRRGHAGPHGHGCRHGARDGGAHRRCRVVRAPHPRLRLPSRLPRPHREGRAGAFGQVRGAVRPRQRVRLALRAPAGRLDDGEGDGRTAGAHAGTRRRHGDDRELFAHRLPADLPAALHREGPRRHAGRHQPRHRFGGAVRRRRPGAHQQPDGLRLSHQRRAGAGGPEHVGGQQRAVRRLRRARRSACPARGCWMEKAIQRTTRTRSTHRRPAPSCRWAAGLRLQGLRLRHRGGSALARALRLRARRQAGRLRPERVHPGDGPGRLRRPRRLRRRDGPPGGGLPQQPPAARRRARPRAGRARAGQQGAAGTRRRHRRPRHACEAATLDAAHGRLPARRNRMKKILAALCALAFAALAQAQAFPAKPIRVVIAFPPGAAHDVLGRTLATEFARGFAPGSFAENKPGGGTVIAADIVAKSPADGHTILMVGFPFPLINSMFPDAKMDVTRDFLPVVNVMSAPNALLVKSDSPYRTMGELLAAAKKEPGKVTYASVGNGSSPHMGMELLKRSAGIDVLNVPYKGSAPALTAMLGGEIDTMFDNLPNAVPHVKGGRLRALAVTSEKRSRLLPDVPTMAEAGLPGYVMDVWFGVAVPAGTPPAVVAALNREINRIIAQPEVKARLEGLGLDIIGGSAESFGRTVNADVAKWSQVVREANIKPQ</sequence>
<dbReference type="Proteomes" id="UP000500826">
    <property type="component" value="Chromosome"/>
</dbReference>
<organism evidence="4 5">
    <name type="scientific">Ramlibacter terrae</name>
    <dbReference type="NCBI Taxonomy" id="2732511"/>
    <lineage>
        <taxon>Bacteria</taxon>
        <taxon>Pseudomonadati</taxon>
        <taxon>Pseudomonadota</taxon>
        <taxon>Betaproteobacteria</taxon>
        <taxon>Burkholderiales</taxon>
        <taxon>Comamonadaceae</taxon>
        <taxon>Ramlibacter</taxon>
    </lineage>
</organism>
<dbReference type="Gene3D" id="3.40.190.10">
    <property type="entry name" value="Periplasmic binding protein-like II"/>
    <property type="match status" value="1"/>
</dbReference>
<dbReference type="InterPro" id="IPR042100">
    <property type="entry name" value="Bug_dom1"/>
</dbReference>
<dbReference type="PANTHER" id="PTHR42928:SF5">
    <property type="entry name" value="BLR1237 PROTEIN"/>
    <property type="match status" value="1"/>
</dbReference>
<dbReference type="SUPFAM" id="SSF51569">
    <property type="entry name" value="Aldolase"/>
    <property type="match status" value="1"/>
</dbReference>
<evidence type="ECO:0000256" key="3">
    <source>
        <dbReference type="SAM" id="MobiDB-lite"/>
    </source>
</evidence>
<name>A0ABX6P1A9_9BURK</name>
<feature type="compositionally biased region" description="Basic residues" evidence="3">
    <location>
        <begin position="437"/>
        <end position="461"/>
    </location>
</feature>
<feature type="region of interest" description="Disordered" evidence="3">
    <location>
        <begin position="563"/>
        <end position="636"/>
    </location>
</feature>
<dbReference type="CDD" id="cd00408">
    <property type="entry name" value="DHDPS-like"/>
    <property type="match status" value="1"/>
</dbReference>
<evidence type="ECO:0000256" key="2">
    <source>
        <dbReference type="ARBA" id="ARBA00023239"/>
    </source>
</evidence>
<dbReference type="PANTHER" id="PTHR42928">
    <property type="entry name" value="TRICARBOXYLATE-BINDING PROTEIN"/>
    <property type="match status" value="1"/>
</dbReference>
<dbReference type="InterPro" id="IPR005064">
    <property type="entry name" value="BUG"/>
</dbReference>
<keyword evidence="2" id="KW-0456">Lyase</keyword>
<dbReference type="SUPFAM" id="SSF53850">
    <property type="entry name" value="Periplasmic binding protein-like II"/>
    <property type="match status" value="1"/>
</dbReference>
<evidence type="ECO:0000313" key="4">
    <source>
        <dbReference type="EMBL" id="QJW83847.1"/>
    </source>
</evidence>
<gene>
    <name evidence="4" type="ORF">HK414_07000</name>
</gene>
<dbReference type="SMART" id="SM01130">
    <property type="entry name" value="DHDPS"/>
    <property type="match status" value="1"/>
</dbReference>
<feature type="compositionally biased region" description="Basic residues" evidence="3">
    <location>
        <begin position="310"/>
        <end position="331"/>
    </location>
</feature>
<protein>
    <recommendedName>
        <fullName evidence="6">Tripartite tricarboxylate transporter substrate binding protein</fullName>
    </recommendedName>
</protein>
<dbReference type="CDD" id="cd13578">
    <property type="entry name" value="PBP2_Bug27"/>
    <property type="match status" value="1"/>
</dbReference>
<comment type="similarity">
    <text evidence="1">Belongs to the UPF0065 (bug) family.</text>
</comment>
<feature type="region of interest" description="Disordered" evidence="3">
    <location>
        <begin position="310"/>
        <end position="339"/>
    </location>
</feature>
<dbReference type="Gene3D" id="3.20.20.70">
    <property type="entry name" value="Aldolase class I"/>
    <property type="match status" value="1"/>
</dbReference>
<feature type="region of interest" description="Disordered" evidence="3">
    <location>
        <begin position="391"/>
        <end position="415"/>
    </location>
</feature>
<evidence type="ECO:0000256" key="1">
    <source>
        <dbReference type="ARBA" id="ARBA00006987"/>
    </source>
</evidence>
<dbReference type="Pfam" id="PF00701">
    <property type="entry name" value="DHDPS"/>
    <property type="match status" value="1"/>
</dbReference>